<dbReference type="AlphaFoldDB" id="A0A1E1K593"/>
<proteinExistence type="predicted"/>
<organism evidence="1 2">
    <name type="scientific">Rhynchosporium agropyri</name>
    <dbReference type="NCBI Taxonomy" id="914238"/>
    <lineage>
        <taxon>Eukaryota</taxon>
        <taxon>Fungi</taxon>
        <taxon>Dikarya</taxon>
        <taxon>Ascomycota</taxon>
        <taxon>Pezizomycotina</taxon>
        <taxon>Leotiomycetes</taxon>
        <taxon>Helotiales</taxon>
        <taxon>Ploettnerulaceae</taxon>
        <taxon>Rhynchosporium</taxon>
    </lineage>
</organism>
<gene>
    <name evidence="1" type="ORF">RAG0_03636</name>
</gene>
<sequence length="117" mass="12755">MSTKLPKRKDIDAVYNDALKIAGETYKKGDLVDVNFDPSRGVVPGSLYVACGPYLDREKCNSGDDECYFYLSNIEKAEPKDYFGISVENPKGVLFGVTSFQRSAKIEGEGVGAAKST</sequence>
<accession>A0A1E1K593</accession>
<dbReference type="Proteomes" id="UP000178912">
    <property type="component" value="Unassembled WGS sequence"/>
</dbReference>
<reference evidence="2" key="1">
    <citation type="submission" date="2016-03" db="EMBL/GenBank/DDBJ databases">
        <authorList>
            <person name="Guldener U."/>
        </authorList>
    </citation>
    <scope>NUCLEOTIDE SEQUENCE [LARGE SCALE GENOMIC DNA]</scope>
    <source>
        <strain evidence="2">04CH-RAC-A.6.1</strain>
    </source>
</reference>
<evidence type="ECO:0000313" key="2">
    <source>
        <dbReference type="Proteomes" id="UP000178912"/>
    </source>
</evidence>
<protein>
    <submittedName>
        <fullName evidence="1">Uncharacterized protein</fullName>
    </submittedName>
</protein>
<keyword evidence="2" id="KW-1185">Reference proteome</keyword>
<name>A0A1E1K593_9HELO</name>
<evidence type="ECO:0000313" key="1">
    <source>
        <dbReference type="EMBL" id="CZS93269.1"/>
    </source>
</evidence>
<dbReference type="EMBL" id="FJUX01000015">
    <property type="protein sequence ID" value="CZS93269.1"/>
    <property type="molecule type" value="Genomic_DNA"/>
</dbReference>